<name>A0A917A641_9RHOB</name>
<keyword evidence="1" id="KW-1133">Transmembrane helix</keyword>
<evidence type="ECO:0000256" key="2">
    <source>
        <dbReference type="SAM" id="SignalP"/>
    </source>
</evidence>
<feature type="transmembrane region" description="Helical" evidence="1">
    <location>
        <begin position="185"/>
        <end position="204"/>
    </location>
</feature>
<feature type="chain" id="PRO_5037379281" description="VPLPA-CTERM protein sorting domain-containing protein" evidence="2">
    <location>
        <begin position="22"/>
        <end position="207"/>
    </location>
</feature>
<keyword evidence="1" id="KW-0472">Membrane</keyword>
<dbReference type="EMBL" id="BMFJ01000001">
    <property type="protein sequence ID" value="GGE28742.1"/>
    <property type="molecule type" value="Genomic_DNA"/>
</dbReference>
<feature type="signal peptide" evidence="2">
    <location>
        <begin position="1"/>
        <end position="21"/>
    </location>
</feature>
<evidence type="ECO:0000313" key="4">
    <source>
        <dbReference type="Proteomes" id="UP000612855"/>
    </source>
</evidence>
<keyword evidence="4" id="KW-1185">Reference proteome</keyword>
<dbReference type="InterPro" id="IPR022472">
    <property type="entry name" value="VPLPA-CTERM"/>
</dbReference>
<dbReference type="AlphaFoldDB" id="A0A917A641"/>
<protein>
    <recommendedName>
        <fullName evidence="5">VPLPA-CTERM protein sorting domain-containing protein</fullName>
    </recommendedName>
</protein>
<sequence>MSFRAFLLAALAGLAPGFAAAAPVEIFYDDFAAEVAGAPGTVQTINFSPLANWDIVDGTVDLFTSGGFGLPCGSTGCLDLDGSTGNAARLELKYETIFMAGITYTLTLGLSGKNGGGLENLTFGTVGYAMTTYTSLAGAGSPVTLTTSFTYGTTTADKLFLDHDGGDNFGLLLDFVRLEHDAPAVPLPAGLPLLLAGLGALAMLRRR</sequence>
<dbReference type="NCBIfam" id="TIGR03370">
    <property type="entry name" value="VPLPA-CTERM"/>
    <property type="match status" value="1"/>
</dbReference>
<proteinExistence type="predicted"/>
<dbReference type="RefSeq" id="WP_188477142.1">
    <property type="nucleotide sequence ID" value="NZ_BMFJ01000001.1"/>
</dbReference>
<dbReference type="Proteomes" id="UP000612855">
    <property type="component" value="Unassembled WGS sequence"/>
</dbReference>
<evidence type="ECO:0008006" key="5">
    <source>
        <dbReference type="Google" id="ProtNLM"/>
    </source>
</evidence>
<organism evidence="3 4">
    <name type="scientific">Primorskyibacter flagellatus</name>
    <dbReference type="NCBI Taxonomy" id="1387277"/>
    <lineage>
        <taxon>Bacteria</taxon>
        <taxon>Pseudomonadati</taxon>
        <taxon>Pseudomonadota</taxon>
        <taxon>Alphaproteobacteria</taxon>
        <taxon>Rhodobacterales</taxon>
        <taxon>Roseobacteraceae</taxon>
        <taxon>Primorskyibacter</taxon>
    </lineage>
</organism>
<evidence type="ECO:0000313" key="3">
    <source>
        <dbReference type="EMBL" id="GGE28742.1"/>
    </source>
</evidence>
<evidence type="ECO:0000256" key="1">
    <source>
        <dbReference type="SAM" id="Phobius"/>
    </source>
</evidence>
<keyword evidence="1" id="KW-0812">Transmembrane</keyword>
<reference evidence="4" key="1">
    <citation type="journal article" date="2019" name="Int. J. Syst. Evol. Microbiol.">
        <title>The Global Catalogue of Microorganisms (GCM) 10K type strain sequencing project: providing services to taxonomists for standard genome sequencing and annotation.</title>
        <authorList>
            <consortium name="The Broad Institute Genomics Platform"/>
            <consortium name="The Broad Institute Genome Sequencing Center for Infectious Disease"/>
            <person name="Wu L."/>
            <person name="Ma J."/>
        </authorList>
    </citation>
    <scope>NUCLEOTIDE SEQUENCE [LARGE SCALE GENOMIC DNA]</scope>
    <source>
        <strain evidence="4">CGMCC 1.12664</strain>
    </source>
</reference>
<keyword evidence="2" id="KW-0732">Signal</keyword>
<accession>A0A917A641</accession>
<comment type="caution">
    <text evidence="3">The sequence shown here is derived from an EMBL/GenBank/DDBJ whole genome shotgun (WGS) entry which is preliminary data.</text>
</comment>
<gene>
    <name evidence="3" type="ORF">GCM10011360_16130</name>
</gene>